<evidence type="ECO:0000313" key="1">
    <source>
        <dbReference type="EMBL" id="JAH33194.1"/>
    </source>
</evidence>
<sequence length="57" mass="6632">MITADKLNVKKQKARTNIIIINHHQLSNKSKYHTNSTIVKCMLIFNICKANFHKAYC</sequence>
<organism evidence="1">
    <name type="scientific">Anguilla anguilla</name>
    <name type="common">European freshwater eel</name>
    <name type="synonym">Muraena anguilla</name>
    <dbReference type="NCBI Taxonomy" id="7936"/>
    <lineage>
        <taxon>Eukaryota</taxon>
        <taxon>Metazoa</taxon>
        <taxon>Chordata</taxon>
        <taxon>Craniata</taxon>
        <taxon>Vertebrata</taxon>
        <taxon>Euteleostomi</taxon>
        <taxon>Actinopterygii</taxon>
        <taxon>Neopterygii</taxon>
        <taxon>Teleostei</taxon>
        <taxon>Anguilliformes</taxon>
        <taxon>Anguillidae</taxon>
        <taxon>Anguilla</taxon>
    </lineage>
</organism>
<reference evidence="1" key="1">
    <citation type="submission" date="2014-11" db="EMBL/GenBank/DDBJ databases">
        <authorList>
            <person name="Amaro Gonzalez C."/>
        </authorList>
    </citation>
    <scope>NUCLEOTIDE SEQUENCE</scope>
</reference>
<reference evidence="1" key="2">
    <citation type="journal article" date="2015" name="Fish Shellfish Immunol.">
        <title>Early steps in the European eel (Anguilla anguilla)-Vibrio vulnificus interaction in the gills: Role of the RtxA13 toxin.</title>
        <authorList>
            <person name="Callol A."/>
            <person name="Pajuelo D."/>
            <person name="Ebbesson L."/>
            <person name="Teles M."/>
            <person name="MacKenzie S."/>
            <person name="Amaro C."/>
        </authorList>
    </citation>
    <scope>NUCLEOTIDE SEQUENCE</scope>
</reference>
<name>A0A0E9RVN1_ANGAN</name>
<proteinExistence type="predicted"/>
<dbReference type="EMBL" id="GBXM01075383">
    <property type="protein sequence ID" value="JAH33194.1"/>
    <property type="molecule type" value="Transcribed_RNA"/>
</dbReference>
<dbReference type="AlphaFoldDB" id="A0A0E9RVN1"/>
<protein>
    <submittedName>
        <fullName evidence="1">Uncharacterized protein</fullName>
    </submittedName>
</protein>
<accession>A0A0E9RVN1</accession>